<dbReference type="Proteomes" id="UP001597349">
    <property type="component" value="Unassembled WGS sequence"/>
</dbReference>
<name>A0ABW4WB42_9HYPH</name>
<evidence type="ECO:0000313" key="3">
    <source>
        <dbReference type="Proteomes" id="UP001597349"/>
    </source>
</evidence>
<reference evidence="3" key="1">
    <citation type="journal article" date="2019" name="Int. J. Syst. Evol. Microbiol.">
        <title>The Global Catalogue of Microorganisms (GCM) 10K type strain sequencing project: providing services to taxonomists for standard genome sequencing and annotation.</title>
        <authorList>
            <consortium name="The Broad Institute Genomics Platform"/>
            <consortium name="The Broad Institute Genome Sequencing Center for Infectious Disease"/>
            <person name="Wu L."/>
            <person name="Ma J."/>
        </authorList>
    </citation>
    <scope>NUCLEOTIDE SEQUENCE [LARGE SCALE GENOMIC DNA]</scope>
    <source>
        <strain evidence="3">CGMCC 1.16226</strain>
    </source>
</reference>
<dbReference type="EMBL" id="JBHUGY010000019">
    <property type="protein sequence ID" value="MFD2053781.1"/>
    <property type="molecule type" value="Genomic_DNA"/>
</dbReference>
<feature type="region of interest" description="Disordered" evidence="1">
    <location>
        <begin position="33"/>
        <end position="58"/>
    </location>
</feature>
<proteinExistence type="predicted"/>
<dbReference type="RefSeq" id="WP_379018732.1">
    <property type="nucleotide sequence ID" value="NZ_JBHUGY010000019.1"/>
</dbReference>
<gene>
    <name evidence="2" type="ORF">ACFSQT_12000</name>
</gene>
<comment type="caution">
    <text evidence="2">The sequence shown here is derived from an EMBL/GenBank/DDBJ whole genome shotgun (WGS) entry which is preliminary data.</text>
</comment>
<sequence length="88" mass="9936">MKRRVSKSRNRGINPQAVEAFKAGDNATLRQALKIRPWEPSPLEVDGPQPPDWARNDGTAWTACWPNAWALRQELEEASKAIIRGTRT</sequence>
<organism evidence="2 3">
    <name type="scientific">Mesorhizobium calcicola</name>
    <dbReference type="NCBI Taxonomy" id="1300310"/>
    <lineage>
        <taxon>Bacteria</taxon>
        <taxon>Pseudomonadati</taxon>
        <taxon>Pseudomonadota</taxon>
        <taxon>Alphaproteobacteria</taxon>
        <taxon>Hyphomicrobiales</taxon>
        <taxon>Phyllobacteriaceae</taxon>
        <taxon>Mesorhizobium</taxon>
    </lineage>
</organism>
<evidence type="ECO:0000313" key="2">
    <source>
        <dbReference type="EMBL" id="MFD2053781.1"/>
    </source>
</evidence>
<evidence type="ECO:0000256" key="1">
    <source>
        <dbReference type="SAM" id="MobiDB-lite"/>
    </source>
</evidence>
<keyword evidence="3" id="KW-1185">Reference proteome</keyword>
<accession>A0ABW4WB42</accession>
<protein>
    <submittedName>
        <fullName evidence="2">Uncharacterized protein</fullName>
    </submittedName>
</protein>